<organism evidence="2 3">
    <name type="scientific">Corchorus olitorius</name>
    <dbReference type="NCBI Taxonomy" id="93759"/>
    <lineage>
        <taxon>Eukaryota</taxon>
        <taxon>Viridiplantae</taxon>
        <taxon>Streptophyta</taxon>
        <taxon>Embryophyta</taxon>
        <taxon>Tracheophyta</taxon>
        <taxon>Spermatophyta</taxon>
        <taxon>Magnoliopsida</taxon>
        <taxon>eudicotyledons</taxon>
        <taxon>Gunneridae</taxon>
        <taxon>Pentapetalae</taxon>
        <taxon>rosids</taxon>
        <taxon>malvids</taxon>
        <taxon>Malvales</taxon>
        <taxon>Malvaceae</taxon>
        <taxon>Grewioideae</taxon>
        <taxon>Apeibeae</taxon>
        <taxon>Corchorus</taxon>
    </lineage>
</organism>
<evidence type="ECO:0000313" key="2">
    <source>
        <dbReference type="EMBL" id="OMO50336.1"/>
    </source>
</evidence>
<reference evidence="3" key="1">
    <citation type="submission" date="2013-09" db="EMBL/GenBank/DDBJ databases">
        <title>Corchorus olitorius genome sequencing.</title>
        <authorList>
            <person name="Alam M."/>
            <person name="Haque M.S."/>
            <person name="Islam M.S."/>
            <person name="Emdad E.M."/>
            <person name="Islam M.M."/>
            <person name="Ahmed B."/>
            <person name="Halim A."/>
            <person name="Hossen Q.M.M."/>
            <person name="Hossain M.Z."/>
            <person name="Ahmed R."/>
            <person name="Khan M.M."/>
            <person name="Islam R."/>
            <person name="Rashid M.M."/>
            <person name="Khan S.A."/>
            <person name="Rahman M.S."/>
            <person name="Alam M."/>
            <person name="Yahiya A.S."/>
            <person name="Khan M.S."/>
            <person name="Azam M.S."/>
            <person name="Haque T."/>
            <person name="Lashkar M.Z.H."/>
            <person name="Akhand A.I."/>
            <person name="Morshed G."/>
            <person name="Roy S."/>
            <person name="Uddin K.S."/>
            <person name="Rabeya T."/>
            <person name="Hossain A.S."/>
            <person name="Chowdhury A."/>
            <person name="Snigdha A.R."/>
            <person name="Mortoza M.S."/>
            <person name="Matin S.A."/>
            <person name="Hoque S.M.E."/>
            <person name="Islam M.K."/>
            <person name="Roy D.K."/>
            <person name="Haider R."/>
            <person name="Moosa M.M."/>
            <person name="Elias S.M."/>
            <person name="Hasan A.M."/>
            <person name="Jahan S."/>
            <person name="Shafiuddin M."/>
            <person name="Mahmood N."/>
            <person name="Shommy N.S."/>
        </authorList>
    </citation>
    <scope>NUCLEOTIDE SEQUENCE [LARGE SCALE GENOMIC DNA]</scope>
    <source>
        <strain evidence="3">cv. O-4</strain>
    </source>
</reference>
<protein>
    <submittedName>
        <fullName evidence="2">Uncharacterized protein</fullName>
    </submittedName>
</protein>
<evidence type="ECO:0000313" key="3">
    <source>
        <dbReference type="Proteomes" id="UP000187203"/>
    </source>
</evidence>
<dbReference type="EMBL" id="AWUE01024584">
    <property type="protein sequence ID" value="OMO50336.1"/>
    <property type="molecule type" value="Genomic_DNA"/>
</dbReference>
<gene>
    <name evidence="2" type="ORF">COLO4_38119</name>
</gene>
<dbReference type="Proteomes" id="UP000187203">
    <property type="component" value="Unassembled WGS sequence"/>
</dbReference>
<comment type="caution">
    <text evidence="2">The sequence shown here is derived from an EMBL/GenBank/DDBJ whole genome shotgun (WGS) entry which is preliminary data.</text>
</comment>
<feature type="compositionally biased region" description="Polar residues" evidence="1">
    <location>
        <begin position="15"/>
        <end position="29"/>
    </location>
</feature>
<sequence length="63" mass="6813">MGVELPPKLVETDAGTGQNQNQLDSNETAINPGKEKVTPPICTTNEEDFTALFLNDEPIESPI</sequence>
<dbReference type="AlphaFoldDB" id="A0A1R3FX57"/>
<accession>A0A1R3FX57</accession>
<proteinExistence type="predicted"/>
<keyword evidence="3" id="KW-1185">Reference proteome</keyword>
<evidence type="ECO:0000256" key="1">
    <source>
        <dbReference type="SAM" id="MobiDB-lite"/>
    </source>
</evidence>
<feature type="region of interest" description="Disordered" evidence="1">
    <location>
        <begin position="1"/>
        <end position="41"/>
    </location>
</feature>
<name>A0A1R3FX57_9ROSI</name>